<proteinExistence type="predicted"/>
<dbReference type="NCBIfam" id="TIGR04256">
    <property type="entry name" value="GxxExxY"/>
    <property type="match status" value="1"/>
</dbReference>
<sequence>MRSQVAIPFYYDEIKFDQGFRLDILVDDLVIIEVKSVESLAKVHYKQLLTYLKLTNKKLGLLVNFYTDSISNSIKRVVNEL</sequence>
<dbReference type="EMBL" id="UOEP01000060">
    <property type="protein sequence ID" value="VAW16268.1"/>
    <property type="molecule type" value="Genomic_DNA"/>
</dbReference>
<dbReference type="AlphaFoldDB" id="A0A3B0TE28"/>
<dbReference type="Pfam" id="PF13366">
    <property type="entry name" value="PDDEXK_3"/>
    <property type="match status" value="1"/>
</dbReference>
<reference evidence="1" key="1">
    <citation type="submission" date="2018-06" db="EMBL/GenBank/DDBJ databases">
        <authorList>
            <person name="Zhirakovskaya E."/>
        </authorList>
    </citation>
    <scope>NUCLEOTIDE SEQUENCE</scope>
</reference>
<organism evidence="1">
    <name type="scientific">hydrothermal vent metagenome</name>
    <dbReference type="NCBI Taxonomy" id="652676"/>
    <lineage>
        <taxon>unclassified sequences</taxon>
        <taxon>metagenomes</taxon>
        <taxon>ecological metagenomes</taxon>
    </lineage>
</organism>
<gene>
    <name evidence="1" type="ORF">MNBD_BACTEROID01-1619</name>
</gene>
<accession>A0A3B0TE28</accession>
<evidence type="ECO:0008006" key="2">
    <source>
        <dbReference type="Google" id="ProtNLM"/>
    </source>
</evidence>
<protein>
    <recommendedName>
        <fullName evidence="2">GxxExxY protein</fullName>
    </recommendedName>
</protein>
<dbReference type="InterPro" id="IPR026350">
    <property type="entry name" value="GxxExxY"/>
</dbReference>
<evidence type="ECO:0000313" key="1">
    <source>
        <dbReference type="EMBL" id="VAW16268.1"/>
    </source>
</evidence>
<name>A0A3B0TE28_9ZZZZ</name>